<dbReference type="SUPFAM" id="SSF54236">
    <property type="entry name" value="Ubiquitin-like"/>
    <property type="match status" value="1"/>
</dbReference>
<evidence type="ECO:0000256" key="4">
    <source>
        <dbReference type="ARBA" id="ARBA00022687"/>
    </source>
</evidence>
<feature type="domain" description="DIX" evidence="6">
    <location>
        <begin position="1"/>
        <end position="78"/>
    </location>
</feature>
<evidence type="ECO:0000256" key="3">
    <source>
        <dbReference type="ARBA" id="ARBA00022490"/>
    </source>
</evidence>
<evidence type="ECO:0000256" key="2">
    <source>
        <dbReference type="ARBA" id="ARBA00022473"/>
    </source>
</evidence>
<evidence type="ECO:0000313" key="8">
    <source>
        <dbReference type="Proteomes" id="UP000271889"/>
    </source>
</evidence>
<dbReference type="PANTHER" id="PTHR10878">
    <property type="entry name" value="SEGMENT POLARITY PROTEIN DISHEVELLED"/>
    <property type="match status" value="1"/>
</dbReference>
<dbReference type="GO" id="GO:0060070">
    <property type="term" value="P:canonical Wnt signaling pathway"/>
    <property type="evidence" value="ECO:0007669"/>
    <property type="project" value="TreeGrafter"/>
</dbReference>
<dbReference type="Proteomes" id="UP000271889">
    <property type="component" value="Unassembled WGS sequence"/>
</dbReference>
<dbReference type="InterPro" id="IPR015506">
    <property type="entry name" value="Dsh/Dvl-rel"/>
</dbReference>
<dbReference type="InterPro" id="IPR038207">
    <property type="entry name" value="DIX_dom_sf"/>
</dbReference>
<dbReference type="GO" id="GO:0005109">
    <property type="term" value="F:frizzled binding"/>
    <property type="evidence" value="ECO:0007669"/>
    <property type="project" value="TreeGrafter"/>
</dbReference>
<dbReference type="EMBL" id="UYRV01115827">
    <property type="protein sequence ID" value="VDN29708.1"/>
    <property type="molecule type" value="Genomic_DNA"/>
</dbReference>
<dbReference type="AlphaFoldDB" id="A0A3P7N3A2"/>
<name>A0A3P7N3A2_CYLGO</name>
<dbReference type="Pfam" id="PF00778">
    <property type="entry name" value="DIX"/>
    <property type="match status" value="1"/>
</dbReference>
<comment type="subcellular location">
    <subcellularLocation>
        <location evidence="1">Cytoplasm</location>
    </subcellularLocation>
</comment>
<organism evidence="7 8">
    <name type="scientific">Cylicostephanus goldi</name>
    <name type="common">Nematode worm</name>
    <dbReference type="NCBI Taxonomy" id="71465"/>
    <lineage>
        <taxon>Eukaryota</taxon>
        <taxon>Metazoa</taxon>
        <taxon>Ecdysozoa</taxon>
        <taxon>Nematoda</taxon>
        <taxon>Chromadorea</taxon>
        <taxon>Rhabditida</taxon>
        <taxon>Rhabditina</taxon>
        <taxon>Rhabditomorpha</taxon>
        <taxon>Strongyloidea</taxon>
        <taxon>Strongylidae</taxon>
        <taxon>Cylicostephanus</taxon>
    </lineage>
</organism>
<evidence type="ECO:0000313" key="7">
    <source>
        <dbReference type="EMBL" id="VDN29708.1"/>
    </source>
</evidence>
<dbReference type="PROSITE" id="PS50841">
    <property type="entry name" value="DIX"/>
    <property type="match status" value="1"/>
</dbReference>
<feature type="non-terminal residue" evidence="7">
    <location>
        <position position="1"/>
    </location>
</feature>
<dbReference type="Gene3D" id="2.40.240.130">
    <property type="match status" value="1"/>
</dbReference>
<dbReference type="PANTHER" id="PTHR10878:SF24">
    <property type="entry name" value="SEGMENT POLARITY PROTEIN DISHEVELLED HOMOLOG MIG-5"/>
    <property type="match status" value="1"/>
</dbReference>
<keyword evidence="2" id="KW-0217">Developmental protein</keyword>
<dbReference type="GO" id="GO:0005829">
    <property type="term" value="C:cytosol"/>
    <property type="evidence" value="ECO:0007669"/>
    <property type="project" value="TreeGrafter"/>
</dbReference>
<gene>
    <name evidence="7" type="ORF">CGOC_LOCUS11332</name>
</gene>
<keyword evidence="3" id="KW-0963">Cytoplasm</keyword>
<keyword evidence="4 5" id="KW-0879">Wnt signaling pathway</keyword>
<evidence type="ECO:0000259" key="6">
    <source>
        <dbReference type="PROSITE" id="PS50841"/>
    </source>
</evidence>
<sequence>VYYYLDDDATPFVSILPVPPDEATLRDFKKVFTRKGFKYFCKGLDADIKREVKIELCDDSAALKKSTNGLIELFLHSCGGPGVLPRSGTLPRRGQAEYMPNMELSDKLFLHSCGGPGVLPRSGTLPRRGQAEYMPSMELSDKADRRRSLVNLDLLDASESTHPASSIGGTIVSRRAGEHLAELYTSNSENFYNDSTRSANYFIFRTSFSILHMYLVYHPSVSAFFTCSSKVTNYKEFHRPW</sequence>
<dbReference type="OrthoDB" id="10031689at2759"/>
<protein>
    <recommendedName>
        <fullName evidence="6">DIX domain-containing protein</fullName>
    </recommendedName>
</protein>
<dbReference type="InterPro" id="IPR029071">
    <property type="entry name" value="Ubiquitin-like_domsf"/>
</dbReference>
<accession>A0A3P7N3A2</accession>
<dbReference type="InterPro" id="IPR001158">
    <property type="entry name" value="DIX"/>
</dbReference>
<evidence type="ECO:0000256" key="5">
    <source>
        <dbReference type="PROSITE-ProRule" id="PRU00069"/>
    </source>
</evidence>
<proteinExistence type="predicted"/>
<reference evidence="7 8" key="1">
    <citation type="submission" date="2018-11" db="EMBL/GenBank/DDBJ databases">
        <authorList>
            <consortium name="Pathogen Informatics"/>
        </authorList>
    </citation>
    <scope>NUCLEOTIDE SEQUENCE [LARGE SCALE GENOMIC DNA]</scope>
</reference>
<dbReference type="SMART" id="SM00021">
    <property type="entry name" value="DAX"/>
    <property type="match status" value="1"/>
</dbReference>
<keyword evidence="8" id="KW-1185">Reference proteome</keyword>
<evidence type="ECO:0000256" key="1">
    <source>
        <dbReference type="ARBA" id="ARBA00004496"/>
    </source>
</evidence>